<dbReference type="Pfam" id="PF06985">
    <property type="entry name" value="HET"/>
    <property type="match status" value="1"/>
</dbReference>
<gene>
    <name evidence="2" type="ORF">BO94DRAFT_541042</name>
</gene>
<evidence type="ECO:0000313" key="3">
    <source>
        <dbReference type="Proteomes" id="UP000246702"/>
    </source>
</evidence>
<evidence type="ECO:0000313" key="2">
    <source>
        <dbReference type="EMBL" id="PWY96198.1"/>
    </source>
</evidence>
<feature type="domain" description="Cyclic nucleotide-binding" evidence="1">
    <location>
        <begin position="568"/>
        <end position="625"/>
    </location>
</feature>
<dbReference type="InterPro" id="IPR010730">
    <property type="entry name" value="HET"/>
</dbReference>
<dbReference type="Proteomes" id="UP000246702">
    <property type="component" value="Unassembled WGS sequence"/>
</dbReference>
<protein>
    <recommendedName>
        <fullName evidence="1">Cyclic nucleotide-binding domain-containing protein</fullName>
    </recommendedName>
</protein>
<accession>A0A317XG58</accession>
<name>A0A317XG58_9EURO</name>
<dbReference type="PANTHER" id="PTHR24148">
    <property type="entry name" value="ANKYRIN REPEAT DOMAIN-CONTAINING PROTEIN 39 HOMOLOG-RELATED"/>
    <property type="match status" value="1"/>
</dbReference>
<dbReference type="OrthoDB" id="2157530at2759"/>
<sequence length="625" mass="70811">MPPFKYHPLADNHIRVLTLLPGERDDPIVCTLDHVSVAEKPIFYALSYEWGNPDFKYRATVQPTGDHIPITSSLWNALRDLRETDESQKLWADAICINQQDYHERSSQVMLMGQIYQSASFVVVYGGPETEYTTPGMKLAEQISNLRDGDDDELRVLLSGTDAGLLSVGLPASDDPAWVGLRSLLHLTWANRAWMVQESMLCSQNIFLVGHEEFEWERLPQIAWLSHLGIFSHLLTHSDEKQFDSTYGHLQRIHPTVSNLYELGNLRESHHYGDRCPLQTLLPIIRSFDCKDPRDKVYCLLGLASNAGQLAIRPDYNAGVEEVYIDVAVRILRNSDNCDLLSTVSSRQSPPRLPSWVPDWSNYGDPLSSLHRYFTINISNYLDRKYCAGGDTISEPEFNADCTELTLNTAFIDRIDYTTKSHLECDDDAKYAQWLDSKSRTLSAQGRYKKGSLAALWRTLAATGPLDDRMDDDTDDDSSDDLRDDLSDDSDYYHGHSIAYFDGWPRDEKFKSWWSIYAPNAPTDMRASGPKIGLKAREFGLELFVFSRTRSFSTTGDGYFCLTPLHTQEGDSIVLIKGGRTPFVVREKGGNYTLVGEAYVHGLMQGEAFDEKNVLELDFKKMTLV</sequence>
<dbReference type="PROSITE" id="PS50042">
    <property type="entry name" value="CNMP_BINDING_3"/>
    <property type="match status" value="1"/>
</dbReference>
<dbReference type="RefSeq" id="XP_025472959.1">
    <property type="nucleotide sequence ID" value="XM_025613029.1"/>
</dbReference>
<keyword evidence="3" id="KW-1185">Reference proteome</keyword>
<reference evidence="2 3" key="1">
    <citation type="submission" date="2016-12" db="EMBL/GenBank/DDBJ databases">
        <title>The genomes of Aspergillus section Nigri reveals drivers in fungal speciation.</title>
        <authorList>
            <consortium name="DOE Joint Genome Institute"/>
            <person name="Vesth T.C."/>
            <person name="Nybo J."/>
            <person name="Theobald S."/>
            <person name="Brandl J."/>
            <person name="Frisvad J.C."/>
            <person name="Nielsen K.F."/>
            <person name="Lyhne E.K."/>
            <person name="Kogle M.E."/>
            <person name="Kuo A."/>
            <person name="Riley R."/>
            <person name="Clum A."/>
            <person name="Nolan M."/>
            <person name="Lipzen A."/>
            <person name="Salamov A."/>
            <person name="Henrissat B."/>
            <person name="Wiebenga A."/>
            <person name="De Vries R.P."/>
            <person name="Grigoriev I.V."/>
            <person name="Mortensen U.H."/>
            <person name="Andersen M.R."/>
            <person name="Baker S.E."/>
        </authorList>
    </citation>
    <scope>NUCLEOTIDE SEQUENCE [LARGE SCALE GENOMIC DNA]</scope>
    <source>
        <strain evidence="2 3">CBS 115572</strain>
    </source>
</reference>
<dbReference type="InterPro" id="IPR000595">
    <property type="entry name" value="cNMP-bd_dom"/>
</dbReference>
<dbReference type="InterPro" id="IPR052895">
    <property type="entry name" value="HetReg/Transcr_Mod"/>
</dbReference>
<organism evidence="2 3">
    <name type="scientific">Aspergillus sclerotioniger CBS 115572</name>
    <dbReference type="NCBI Taxonomy" id="1450535"/>
    <lineage>
        <taxon>Eukaryota</taxon>
        <taxon>Fungi</taxon>
        <taxon>Dikarya</taxon>
        <taxon>Ascomycota</taxon>
        <taxon>Pezizomycotina</taxon>
        <taxon>Eurotiomycetes</taxon>
        <taxon>Eurotiomycetidae</taxon>
        <taxon>Eurotiales</taxon>
        <taxon>Aspergillaceae</taxon>
        <taxon>Aspergillus</taxon>
        <taxon>Aspergillus subgen. Circumdati</taxon>
    </lineage>
</organism>
<evidence type="ECO:0000259" key="1">
    <source>
        <dbReference type="PROSITE" id="PS50042"/>
    </source>
</evidence>
<proteinExistence type="predicted"/>
<dbReference type="EMBL" id="MSFK01000001">
    <property type="protein sequence ID" value="PWY96198.1"/>
    <property type="molecule type" value="Genomic_DNA"/>
</dbReference>
<dbReference type="AlphaFoldDB" id="A0A317XG58"/>
<dbReference type="STRING" id="1450535.A0A317XG58"/>
<dbReference type="GeneID" id="37115172"/>
<dbReference type="Pfam" id="PF26639">
    <property type="entry name" value="Het-6_barrel"/>
    <property type="match status" value="1"/>
</dbReference>
<dbReference type="PANTHER" id="PTHR24148:SF64">
    <property type="entry name" value="HETEROKARYON INCOMPATIBILITY DOMAIN-CONTAINING PROTEIN"/>
    <property type="match status" value="1"/>
</dbReference>
<comment type="caution">
    <text evidence="2">The sequence shown here is derived from an EMBL/GenBank/DDBJ whole genome shotgun (WGS) entry which is preliminary data.</text>
</comment>